<dbReference type="EMBL" id="UZAU01000655">
    <property type="status" value="NOT_ANNOTATED_CDS"/>
    <property type="molecule type" value="Genomic_DNA"/>
</dbReference>
<dbReference type="AlphaFoldDB" id="A0A803Q1G2"/>
<dbReference type="Proteomes" id="UP000596661">
    <property type="component" value="Chromosome 7"/>
</dbReference>
<evidence type="ECO:0000313" key="2">
    <source>
        <dbReference type="Proteomes" id="UP000596661"/>
    </source>
</evidence>
<name>A0A803Q1G2_CANSA</name>
<sequence length="119" mass="13027">MGFVALKLDMSKAYDRIEWLVLEAMLWKMGFSPGLKGFQLFSVSMKIMVGFMDLRRVMGASIGHHHNVNAALFDGGRSHGLGLVAQDSSDMLIEGQTFLAHNSVEPVLAKALGIKEAFS</sequence>
<evidence type="ECO:0000313" key="1">
    <source>
        <dbReference type="EnsemblPlants" id="cds.evm.model.07.1138"/>
    </source>
</evidence>
<keyword evidence="2" id="KW-1185">Reference proteome</keyword>
<dbReference type="Gramene" id="evm.model.07.1138">
    <property type="protein sequence ID" value="cds.evm.model.07.1138"/>
    <property type="gene ID" value="evm.TU.07.1138"/>
</dbReference>
<accession>A0A803Q1G2</accession>
<evidence type="ECO:0008006" key="3">
    <source>
        <dbReference type="Google" id="ProtNLM"/>
    </source>
</evidence>
<protein>
    <recommendedName>
        <fullName evidence="3">Reverse transcriptase</fullName>
    </recommendedName>
</protein>
<dbReference type="EnsemblPlants" id="evm.model.07.1138">
    <property type="protein sequence ID" value="cds.evm.model.07.1138"/>
    <property type="gene ID" value="evm.TU.07.1138"/>
</dbReference>
<reference evidence="1" key="2">
    <citation type="submission" date="2021-03" db="UniProtKB">
        <authorList>
            <consortium name="EnsemblPlants"/>
        </authorList>
    </citation>
    <scope>IDENTIFICATION</scope>
</reference>
<reference evidence="1" key="1">
    <citation type="submission" date="2018-11" db="EMBL/GenBank/DDBJ databases">
        <authorList>
            <person name="Grassa J C."/>
        </authorList>
    </citation>
    <scope>NUCLEOTIDE SEQUENCE [LARGE SCALE GENOMIC DNA]</scope>
</reference>
<organism evidence="1 2">
    <name type="scientific">Cannabis sativa</name>
    <name type="common">Hemp</name>
    <name type="synonym">Marijuana</name>
    <dbReference type="NCBI Taxonomy" id="3483"/>
    <lineage>
        <taxon>Eukaryota</taxon>
        <taxon>Viridiplantae</taxon>
        <taxon>Streptophyta</taxon>
        <taxon>Embryophyta</taxon>
        <taxon>Tracheophyta</taxon>
        <taxon>Spermatophyta</taxon>
        <taxon>Magnoliopsida</taxon>
        <taxon>eudicotyledons</taxon>
        <taxon>Gunneridae</taxon>
        <taxon>Pentapetalae</taxon>
        <taxon>rosids</taxon>
        <taxon>fabids</taxon>
        <taxon>Rosales</taxon>
        <taxon>Cannabaceae</taxon>
        <taxon>Cannabis</taxon>
    </lineage>
</organism>
<proteinExistence type="predicted"/>